<sequence>MEFIKKLATSLYGHFFGLSPETNKKMVDEVERERKREGGELGSEPVDAATAFYEKVLMEQLVKEFENVQQNGRSEGDVDKIVNLLEAFPDPK</sequence>
<evidence type="ECO:0000313" key="1">
    <source>
        <dbReference type="EMBL" id="CAD5216936.1"/>
    </source>
</evidence>
<reference evidence="2" key="2">
    <citation type="submission" date="2020-08" db="EMBL/GenBank/DDBJ databases">
        <authorList>
            <person name="Kikuchi T."/>
        </authorList>
    </citation>
    <scope>NUCLEOTIDE SEQUENCE</scope>
    <source>
        <strain evidence="1">Ka4C1</strain>
    </source>
</reference>
<evidence type="ECO:0000313" key="5">
    <source>
        <dbReference type="WBParaSite" id="BXY_1769300.1"/>
    </source>
</evidence>
<proteinExistence type="predicted"/>
<name>A0A1I7SXA9_BURXY</name>
<dbReference type="WBParaSite" id="BXY_1769300.1">
    <property type="protein sequence ID" value="BXY_1769300.1"/>
    <property type="gene ID" value="BXY_1769300"/>
</dbReference>
<reference evidence="5" key="1">
    <citation type="submission" date="2016-11" db="UniProtKB">
        <authorList>
            <consortium name="WormBaseParasite"/>
        </authorList>
    </citation>
    <scope>IDENTIFICATION</scope>
</reference>
<dbReference type="EMBL" id="CAJFDI010000002">
    <property type="protein sequence ID" value="CAD5216936.1"/>
    <property type="molecule type" value="Genomic_DNA"/>
</dbReference>
<evidence type="ECO:0000313" key="4">
    <source>
        <dbReference type="Proteomes" id="UP000659654"/>
    </source>
</evidence>
<dbReference type="Proteomes" id="UP000582659">
    <property type="component" value="Unassembled WGS sequence"/>
</dbReference>
<keyword evidence="4" id="KW-1185">Reference proteome</keyword>
<organism evidence="3 5">
    <name type="scientific">Bursaphelenchus xylophilus</name>
    <name type="common">Pinewood nematode worm</name>
    <name type="synonym">Aphelenchoides xylophilus</name>
    <dbReference type="NCBI Taxonomy" id="6326"/>
    <lineage>
        <taxon>Eukaryota</taxon>
        <taxon>Metazoa</taxon>
        <taxon>Ecdysozoa</taxon>
        <taxon>Nematoda</taxon>
        <taxon>Chromadorea</taxon>
        <taxon>Rhabditida</taxon>
        <taxon>Tylenchina</taxon>
        <taxon>Tylenchomorpha</taxon>
        <taxon>Aphelenchoidea</taxon>
        <taxon>Aphelenchoididae</taxon>
        <taxon>Bursaphelenchus</taxon>
    </lineage>
</organism>
<dbReference type="Proteomes" id="UP000095284">
    <property type="component" value="Unplaced"/>
</dbReference>
<dbReference type="AlphaFoldDB" id="A0A1I7SXA9"/>
<accession>A0A1I7SXA9</accession>
<evidence type="ECO:0000313" key="2">
    <source>
        <dbReference type="EMBL" id="CAG9100296.1"/>
    </source>
</evidence>
<dbReference type="Proteomes" id="UP000659654">
    <property type="component" value="Unassembled WGS sequence"/>
</dbReference>
<gene>
    <name evidence="1" type="ORF">BXYJ_LOCUS4784</name>
</gene>
<protein>
    <submittedName>
        <fullName evidence="1">(pine wood nematode) hypothetical protein</fullName>
    </submittedName>
</protein>
<evidence type="ECO:0000313" key="3">
    <source>
        <dbReference type="Proteomes" id="UP000095284"/>
    </source>
</evidence>
<dbReference type="EMBL" id="CAJFCV020000002">
    <property type="protein sequence ID" value="CAG9100296.1"/>
    <property type="molecule type" value="Genomic_DNA"/>
</dbReference>